<dbReference type="EMBL" id="GGEC01031001">
    <property type="protein sequence ID" value="MBX11485.1"/>
    <property type="molecule type" value="Transcribed_RNA"/>
</dbReference>
<protein>
    <submittedName>
        <fullName evidence="1">Phospholipase D</fullName>
    </submittedName>
</protein>
<organism evidence="1">
    <name type="scientific">Rhizophora mucronata</name>
    <name type="common">Asiatic mangrove</name>
    <dbReference type="NCBI Taxonomy" id="61149"/>
    <lineage>
        <taxon>Eukaryota</taxon>
        <taxon>Viridiplantae</taxon>
        <taxon>Streptophyta</taxon>
        <taxon>Embryophyta</taxon>
        <taxon>Tracheophyta</taxon>
        <taxon>Spermatophyta</taxon>
        <taxon>Magnoliopsida</taxon>
        <taxon>eudicotyledons</taxon>
        <taxon>Gunneridae</taxon>
        <taxon>Pentapetalae</taxon>
        <taxon>rosids</taxon>
        <taxon>fabids</taxon>
        <taxon>Malpighiales</taxon>
        <taxon>Rhizophoraceae</taxon>
        <taxon>Rhizophora</taxon>
    </lineage>
</organism>
<evidence type="ECO:0000313" key="1">
    <source>
        <dbReference type="EMBL" id="MBX11485.1"/>
    </source>
</evidence>
<sequence>MLHLLVRMILKLGMFRYSVQLIPIPLEAFQRIQKMPQTITWFVGRMY</sequence>
<name>A0A2P2L0J3_RHIMU</name>
<accession>A0A2P2L0J3</accession>
<dbReference type="AlphaFoldDB" id="A0A2P2L0J3"/>
<proteinExistence type="predicted"/>
<reference evidence="1" key="1">
    <citation type="submission" date="2018-02" db="EMBL/GenBank/DDBJ databases">
        <title>Rhizophora mucronata_Transcriptome.</title>
        <authorList>
            <person name="Meera S.P."/>
            <person name="Sreeshan A."/>
            <person name="Augustine A."/>
        </authorList>
    </citation>
    <scope>NUCLEOTIDE SEQUENCE</scope>
    <source>
        <tissue evidence="1">Leaf</tissue>
    </source>
</reference>